<accession>A0A6L7HZD8</accession>
<protein>
    <submittedName>
        <fullName evidence="1">Uncharacterized protein</fullName>
    </submittedName>
</protein>
<proteinExistence type="predicted"/>
<organism evidence="1 2">
    <name type="scientific">Shewanella insulae</name>
    <dbReference type="NCBI Taxonomy" id="2681496"/>
    <lineage>
        <taxon>Bacteria</taxon>
        <taxon>Pseudomonadati</taxon>
        <taxon>Pseudomonadota</taxon>
        <taxon>Gammaproteobacteria</taxon>
        <taxon>Alteromonadales</taxon>
        <taxon>Shewanellaceae</taxon>
        <taxon>Shewanella</taxon>
    </lineage>
</organism>
<comment type="caution">
    <text evidence="1">The sequence shown here is derived from an EMBL/GenBank/DDBJ whole genome shotgun (WGS) entry which is preliminary data.</text>
</comment>
<evidence type="ECO:0000313" key="2">
    <source>
        <dbReference type="Proteomes" id="UP000474778"/>
    </source>
</evidence>
<dbReference type="AlphaFoldDB" id="A0A6L7HZD8"/>
<reference evidence="1 2" key="1">
    <citation type="submission" date="2019-12" db="EMBL/GenBank/DDBJ databases">
        <title>Shewanella insulae sp. nov., isolated from a tidal flat.</title>
        <authorList>
            <person name="Yoon J.-H."/>
        </authorList>
    </citation>
    <scope>NUCLEOTIDE SEQUENCE [LARGE SCALE GENOMIC DNA]</scope>
    <source>
        <strain evidence="1 2">JBTF-M18</strain>
    </source>
</reference>
<keyword evidence="2" id="KW-1185">Reference proteome</keyword>
<dbReference type="RefSeq" id="WP_160797030.1">
    <property type="nucleotide sequence ID" value="NZ_JAKEVH010000009.1"/>
</dbReference>
<name>A0A6L7HZD8_9GAMM</name>
<dbReference type="Proteomes" id="UP000474778">
    <property type="component" value="Unassembled WGS sequence"/>
</dbReference>
<gene>
    <name evidence="1" type="ORF">GNT65_13490</name>
</gene>
<sequence>MKQNACFLLENLPKGGSCKLDVDHFHEKNLIDKNIMDKNLMNGAQFIEI</sequence>
<evidence type="ECO:0000313" key="1">
    <source>
        <dbReference type="EMBL" id="MXR69675.1"/>
    </source>
</evidence>
<dbReference type="EMBL" id="WRPA01000012">
    <property type="protein sequence ID" value="MXR69675.1"/>
    <property type="molecule type" value="Genomic_DNA"/>
</dbReference>